<evidence type="ECO:0000313" key="2">
    <source>
        <dbReference type="Proteomes" id="UP000664132"/>
    </source>
</evidence>
<evidence type="ECO:0000313" key="1">
    <source>
        <dbReference type="EMBL" id="KAG4415714.1"/>
    </source>
</evidence>
<name>A0A8H7T5V0_9HELO</name>
<keyword evidence="2" id="KW-1185">Reference proteome</keyword>
<comment type="caution">
    <text evidence="1">The sequence shown here is derived from an EMBL/GenBank/DDBJ whole genome shotgun (WGS) entry which is preliminary data.</text>
</comment>
<reference evidence="1" key="1">
    <citation type="submission" date="2021-02" db="EMBL/GenBank/DDBJ databases">
        <title>Genome sequence Cadophora malorum strain M34.</title>
        <authorList>
            <person name="Stefanovic E."/>
            <person name="Vu D."/>
            <person name="Scully C."/>
            <person name="Dijksterhuis J."/>
            <person name="Roader J."/>
            <person name="Houbraken J."/>
        </authorList>
    </citation>
    <scope>NUCLEOTIDE SEQUENCE</scope>
    <source>
        <strain evidence="1">M34</strain>
    </source>
</reference>
<dbReference type="AlphaFoldDB" id="A0A8H7T5V0"/>
<organism evidence="1 2">
    <name type="scientific">Cadophora malorum</name>
    <dbReference type="NCBI Taxonomy" id="108018"/>
    <lineage>
        <taxon>Eukaryota</taxon>
        <taxon>Fungi</taxon>
        <taxon>Dikarya</taxon>
        <taxon>Ascomycota</taxon>
        <taxon>Pezizomycotina</taxon>
        <taxon>Leotiomycetes</taxon>
        <taxon>Helotiales</taxon>
        <taxon>Ploettnerulaceae</taxon>
        <taxon>Cadophora</taxon>
    </lineage>
</organism>
<sequence>MEFGNVFVNGSLLVDVNYGKSCNGAEDDAILLDHNNGVSSNYMLVEKVVAKGWFDLVCYNVAEE</sequence>
<dbReference type="EMBL" id="JAFJYH010000211">
    <property type="protein sequence ID" value="KAG4415714.1"/>
    <property type="molecule type" value="Genomic_DNA"/>
</dbReference>
<gene>
    <name evidence="1" type="ORF">IFR04_011150</name>
</gene>
<protein>
    <submittedName>
        <fullName evidence="1">Uncharacterized protein</fullName>
    </submittedName>
</protein>
<dbReference type="Proteomes" id="UP000664132">
    <property type="component" value="Unassembled WGS sequence"/>
</dbReference>
<accession>A0A8H7T5V0</accession>
<proteinExistence type="predicted"/>